<dbReference type="Proteomes" id="UP001629288">
    <property type="component" value="Unassembled WGS sequence"/>
</dbReference>
<comment type="caution">
    <text evidence="1">The sequence shown here is derived from an EMBL/GenBank/DDBJ whole genome shotgun (WGS) entry which is preliminary data.</text>
</comment>
<dbReference type="InterPro" id="IPR010265">
    <property type="entry name" value="Phage_lambda_TipM"/>
</dbReference>
<proteinExistence type="predicted"/>
<evidence type="ECO:0000313" key="1">
    <source>
        <dbReference type="EMBL" id="MFM0445487.1"/>
    </source>
</evidence>
<gene>
    <name evidence="1" type="ORF">PQR00_17985</name>
</gene>
<name>A0ABW9C330_9BURK</name>
<organism evidence="1 2">
    <name type="scientific">Paraburkholderia strydomiana</name>
    <dbReference type="NCBI Taxonomy" id="1245417"/>
    <lineage>
        <taxon>Bacteria</taxon>
        <taxon>Pseudomonadati</taxon>
        <taxon>Pseudomonadota</taxon>
        <taxon>Betaproteobacteria</taxon>
        <taxon>Burkholderiales</taxon>
        <taxon>Burkholderiaceae</taxon>
        <taxon>Paraburkholderia</taxon>
    </lineage>
</organism>
<keyword evidence="2" id="KW-1185">Reference proteome</keyword>
<protein>
    <submittedName>
        <fullName evidence="1">Phage tail protein</fullName>
    </submittedName>
</protein>
<evidence type="ECO:0000313" key="2">
    <source>
        <dbReference type="Proteomes" id="UP001629288"/>
    </source>
</evidence>
<sequence length="113" mass="12145">MADTFTWVPTVAGTSGSTSQRVRKAQFGDGYAQRLSDGINSKSSSFNLQFVADAATISAIMAFLDAHSGATAFNWTPLLWAAPSLFTCEKYSQPTRDGDAYTITATFDQTFAP</sequence>
<reference evidence="1 2" key="1">
    <citation type="journal article" date="2024" name="Chem. Sci.">
        <title>Discovery of megapolipeptins by genome mining of a Burkholderiales bacteria collection.</title>
        <authorList>
            <person name="Paulo B.S."/>
            <person name="Recchia M.J.J."/>
            <person name="Lee S."/>
            <person name="Fergusson C.H."/>
            <person name="Romanowski S.B."/>
            <person name="Hernandez A."/>
            <person name="Krull N."/>
            <person name="Liu D.Y."/>
            <person name="Cavanagh H."/>
            <person name="Bos A."/>
            <person name="Gray C.A."/>
            <person name="Murphy B.T."/>
            <person name="Linington R.G."/>
            <person name="Eustaquio A.S."/>
        </authorList>
    </citation>
    <scope>NUCLEOTIDE SEQUENCE [LARGE SCALE GENOMIC DNA]</scope>
    <source>
        <strain evidence="1 2">RL17-379-BIB-C</strain>
    </source>
</reference>
<accession>A0ABW9C330</accession>
<dbReference type="EMBL" id="JAQQDH010000005">
    <property type="protein sequence ID" value="MFM0445487.1"/>
    <property type="molecule type" value="Genomic_DNA"/>
</dbReference>
<dbReference type="RefSeq" id="WP_408130141.1">
    <property type="nucleotide sequence ID" value="NZ_JAQQDH010000005.1"/>
</dbReference>
<dbReference type="Pfam" id="PF05939">
    <property type="entry name" value="Phage_min_tail"/>
    <property type="match status" value="1"/>
</dbReference>